<evidence type="ECO:0000256" key="8">
    <source>
        <dbReference type="ARBA" id="ARBA00049299"/>
    </source>
</evidence>
<dbReference type="OMA" id="ILTEMEC"/>
<evidence type="ECO:0000256" key="10">
    <source>
        <dbReference type="PROSITE-ProRule" id="PRU10141"/>
    </source>
</evidence>
<dbReference type="Proteomes" id="UP000006671">
    <property type="component" value="Unassembled WGS sequence"/>
</dbReference>
<evidence type="ECO:0000256" key="6">
    <source>
        <dbReference type="ARBA" id="ARBA00038999"/>
    </source>
</evidence>
<evidence type="ECO:0000256" key="7">
    <source>
        <dbReference type="ARBA" id="ARBA00049014"/>
    </source>
</evidence>
<protein>
    <recommendedName>
        <fullName evidence="6">mitogen-activated protein kinase kinase</fullName>
        <ecNumber evidence="6">2.7.12.2</ecNumber>
    </recommendedName>
</protein>
<dbReference type="Gene3D" id="1.10.510.10">
    <property type="entry name" value="Transferase(Phosphotransferase) domain 1"/>
    <property type="match status" value="1"/>
</dbReference>
<evidence type="ECO:0000256" key="9">
    <source>
        <dbReference type="ARBA" id="ARBA00051693"/>
    </source>
</evidence>
<dbReference type="SMART" id="SM00220">
    <property type="entry name" value="S_TKc"/>
    <property type="match status" value="1"/>
</dbReference>
<dbReference type="GO" id="GO:0005524">
    <property type="term" value="F:ATP binding"/>
    <property type="evidence" value="ECO:0007669"/>
    <property type="project" value="UniProtKB-UniRule"/>
</dbReference>
<reference evidence="13 14" key="1">
    <citation type="journal article" date="2010" name="Cell">
        <title>The genome of Naegleria gruberi illuminates early eukaryotic versatility.</title>
        <authorList>
            <person name="Fritz-Laylin L.K."/>
            <person name="Prochnik S.E."/>
            <person name="Ginger M.L."/>
            <person name="Dacks J.B."/>
            <person name="Carpenter M.L."/>
            <person name="Field M.C."/>
            <person name="Kuo A."/>
            <person name="Paredez A."/>
            <person name="Chapman J."/>
            <person name="Pham J."/>
            <person name="Shu S."/>
            <person name="Neupane R."/>
            <person name="Cipriano M."/>
            <person name="Mancuso J."/>
            <person name="Tu H."/>
            <person name="Salamov A."/>
            <person name="Lindquist E."/>
            <person name="Shapiro H."/>
            <person name="Lucas S."/>
            <person name="Grigoriev I.V."/>
            <person name="Cande W.Z."/>
            <person name="Fulton C."/>
            <person name="Rokhsar D.S."/>
            <person name="Dawson S.C."/>
        </authorList>
    </citation>
    <scope>NUCLEOTIDE SEQUENCE [LARGE SCALE GENOMIC DNA]</scope>
    <source>
        <strain evidence="13 14">NEG-M</strain>
    </source>
</reference>
<gene>
    <name evidence="13" type="ORF">NAEGRDRAFT_62874</name>
</gene>
<dbReference type="InterPro" id="IPR017441">
    <property type="entry name" value="Protein_kinase_ATP_BS"/>
</dbReference>
<feature type="binding site" evidence="10">
    <location>
        <position position="104"/>
    </location>
    <ligand>
        <name>ATP</name>
        <dbReference type="ChEBI" id="CHEBI:30616"/>
    </ligand>
</feature>
<evidence type="ECO:0000256" key="5">
    <source>
        <dbReference type="ARBA" id="ARBA00038035"/>
    </source>
</evidence>
<dbReference type="PANTHER" id="PTHR48013:SF9">
    <property type="entry name" value="DUAL SPECIFICITY MITOGEN-ACTIVATED PROTEIN KINASE KINASE 5"/>
    <property type="match status" value="1"/>
</dbReference>
<evidence type="ECO:0000256" key="1">
    <source>
        <dbReference type="ARBA" id="ARBA00022679"/>
    </source>
</evidence>
<dbReference type="PROSITE" id="PS50011">
    <property type="entry name" value="PROTEIN_KINASE_DOM"/>
    <property type="match status" value="1"/>
</dbReference>
<accession>D2V245</accession>
<keyword evidence="11" id="KW-0723">Serine/threonine-protein kinase</keyword>
<dbReference type="Pfam" id="PF00069">
    <property type="entry name" value="Pkinase"/>
    <property type="match status" value="2"/>
</dbReference>
<evidence type="ECO:0000313" key="14">
    <source>
        <dbReference type="Proteomes" id="UP000006671"/>
    </source>
</evidence>
<feature type="domain" description="Protein kinase" evidence="12">
    <location>
        <begin position="76"/>
        <end position="403"/>
    </location>
</feature>
<dbReference type="eggNOG" id="KOG0581">
    <property type="taxonomic scope" value="Eukaryota"/>
</dbReference>
<proteinExistence type="inferred from homology"/>
<keyword evidence="2 10" id="KW-0547">Nucleotide-binding</keyword>
<evidence type="ECO:0000259" key="12">
    <source>
        <dbReference type="PROSITE" id="PS50011"/>
    </source>
</evidence>
<dbReference type="AlphaFoldDB" id="D2V245"/>
<dbReference type="STRING" id="5762.D2V245"/>
<dbReference type="EC" id="2.7.12.2" evidence="6"/>
<keyword evidence="4 10" id="KW-0067">ATP-binding</keyword>
<dbReference type="SUPFAM" id="SSF56112">
    <property type="entry name" value="Protein kinase-like (PK-like)"/>
    <property type="match status" value="1"/>
</dbReference>
<dbReference type="VEuPathDB" id="AmoebaDB:NAEGRDRAFT_62874"/>
<dbReference type="InterPro" id="IPR000719">
    <property type="entry name" value="Prot_kinase_dom"/>
</dbReference>
<dbReference type="PROSITE" id="PS00107">
    <property type="entry name" value="PROTEIN_KINASE_ATP"/>
    <property type="match status" value="1"/>
</dbReference>
<sequence>MIPANLSAFLADDMEDDETTRTHTCYVTLKTDSVITAMDLSSNKVIYAIGEHGIKQIVNNQYIDKGNSEIVQEIMTGQMIQIGKGQFGTVFLVKTISGKYYALKKIHLKWDDEKDNYIWREFHTIYTSESPHLVKLYECFYKETTVHLVMEYMDIGSLSTIMNIIDLTRKTLKLLVRSESTKSLFPMGSEVKNVDRLSEQENERNKELIKKIVKTIRKLPQVFLQRYASGSCMSEKECAVIIKKVIEGLQYLRSKHIIHRDIKPSNILMSKYGEVKISDFGLSNGKNLNIGNSGIYDTTYDTICGTRIYLSPERLREEKYGYNCDLWSTGLVLVELFTGKHPQDTTKDVVSCYTDFNLYVDNALKILREAFASNEMIDFVACCLQIDRNKRPSYEQILQHPFLSSLSSMSNEEQNECLRNNLLSWIIPFISQPEL</sequence>
<dbReference type="RefSeq" id="XP_002681733.1">
    <property type="nucleotide sequence ID" value="XM_002681687.1"/>
</dbReference>
<dbReference type="Gene3D" id="3.30.200.20">
    <property type="entry name" value="Phosphorylase Kinase, domain 1"/>
    <property type="match status" value="1"/>
</dbReference>
<dbReference type="InterPro" id="IPR011009">
    <property type="entry name" value="Kinase-like_dom_sf"/>
</dbReference>
<dbReference type="GO" id="GO:0004674">
    <property type="term" value="F:protein serine/threonine kinase activity"/>
    <property type="evidence" value="ECO:0007669"/>
    <property type="project" value="UniProtKB-KW"/>
</dbReference>
<evidence type="ECO:0000256" key="2">
    <source>
        <dbReference type="ARBA" id="ARBA00022741"/>
    </source>
</evidence>
<evidence type="ECO:0000256" key="3">
    <source>
        <dbReference type="ARBA" id="ARBA00022777"/>
    </source>
</evidence>
<keyword evidence="1" id="KW-0808">Transferase</keyword>
<dbReference type="InParanoid" id="D2V245"/>
<dbReference type="KEGG" id="ngr:NAEGRDRAFT_62874"/>
<comment type="similarity">
    <text evidence="5">Belongs to the protein kinase superfamily. STE Ser/Thr protein kinase family. MAP kinase kinase subfamily.</text>
</comment>
<dbReference type="InterPro" id="IPR008271">
    <property type="entry name" value="Ser/Thr_kinase_AS"/>
</dbReference>
<keyword evidence="3" id="KW-0418">Kinase</keyword>
<dbReference type="EMBL" id="GG738849">
    <property type="protein sequence ID" value="EFC48989.1"/>
    <property type="molecule type" value="Genomic_DNA"/>
</dbReference>
<dbReference type="PROSITE" id="PS00108">
    <property type="entry name" value="PROTEIN_KINASE_ST"/>
    <property type="match status" value="1"/>
</dbReference>
<comment type="catalytic activity">
    <reaction evidence="7">
        <text>L-seryl-[protein] + ATP = O-phospho-L-seryl-[protein] + ADP + H(+)</text>
        <dbReference type="Rhea" id="RHEA:17989"/>
        <dbReference type="Rhea" id="RHEA-COMP:9863"/>
        <dbReference type="Rhea" id="RHEA-COMP:11604"/>
        <dbReference type="ChEBI" id="CHEBI:15378"/>
        <dbReference type="ChEBI" id="CHEBI:29999"/>
        <dbReference type="ChEBI" id="CHEBI:30616"/>
        <dbReference type="ChEBI" id="CHEBI:83421"/>
        <dbReference type="ChEBI" id="CHEBI:456216"/>
        <dbReference type="EC" id="2.7.12.2"/>
    </reaction>
</comment>
<comment type="catalytic activity">
    <reaction evidence="9">
        <text>L-tyrosyl-[protein] + ATP = O-phospho-L-tyrosyl-[protein] + ADP + H(+)</text>
        <dbReference type="Rhea" id="RHEA:10596"/>
        <dbReference type="Rhea" id="RHEA-COMP:10136"/>
        <dbReference type="Rhea" id="RHEA-COMP:20101"/>
        <dbReference type="ChEBI" id="CHEBI:15378"/>
        <dbReference type="ChEBI" id="CHEBI:30616"/>
        <dbReference type="ChEBI" id="CHEBI:46858"/>
        <dbReference type="ChEBI" id="CHEBI:61978"/>
        <dbReference type="ChEBI" id="CHEBI:456216"/>
        <dbReference type="EC" id="2.7.12.2"/>
    </reaction>
</comment>
<evidence type="ECO:0000256" key="4">
    <source>
        <dbReference type="ARBA" id="ARBA00022840"/>
    </source>
</evidence>
<evidence type="ECO:0000256" key="11">
    <source>
        <dbReference type="RuleBase" id="RU000304"/>
    </source>
</evidence>
<dbReference type="GO" id="GO:0004708">
    <property type="term" value="F:MAP kinase kinase activity"/>
    <property type="evidence" value="ECO:0007669"/>
    <property type="project" value="UniProtKB-EC"/>
</dbReference>
<comment type="catalytic activity">
    <reaction evidence="8">
        <text>L-threonyl-[protein] + ATP = O-phospho-L-threonyl-[protein] + ADP + H(+)</text>
        <dbReference type="Rhea" id="RHEA:46608"/>
        <dbReference type="Rhea" id="RHEA-COMP:11060"/>
        <dbReference type="Rhea" id="RHEA-COMP:11605"/>
        <dbReference type="ChEBI" id="CHEBI:15378"/>
        <dbReference type="ChEBI" id="CHEBI:30013"/>
        <dbReference type="ChEBI" id="CHEBI:30616"/>
        <dbReference type="ChEBI" id="CHEBI:61977"/>
        <dbReference type="ChEBI" id="CHEBI:456216"/>
        <dbReference type="EC" id="2.7.12.2"/>
    </reaction>
</comment>
<organism evidence="14">
    <name type="scientific">Naegleria gruberi</name>
    <name type="common">Amoeba</name>
    <dbReference type="NCBI Taxonomy" id="5762"/>
    <lineage>
        <taxon>Eukaryota</taxon>
        <taxon>Discoba</taxon>
        <taxon>Heterolobosea</taxon>
        <taxon>Tetramitia</taxon>
        <taxon>Eutetramitia</taxon>
        <taxon>Vahlkampfiidae</taxon>
        <taxon>Naegleria</taxon>
    </lineage>
</organism>
<name>D2V245_NAEGR</name>
<dbReference type="OrthoDB" id="10252354at2759"/>
<evidence type="ECO:0000313" key="13">
    <source>
        <dbReference type="EMBL" id="EFC48989.1"/>
    </source>
</evidence>
<dbReference type="PANTHER" id="PTHR48013">
    <property type="entry name" value="DUAL SPECIFICITY MITOGEN-ACTIVATED PROTEIN KINASE KINASE 5-RELATED"/>
    <property type="match status" value="1"/>
</dbReference>
<keyword evidence="14" id="KW-1185">Reference proteome</keyword>
<dbReference type="GeneID" id="8862361"/>